<reference evidence="1" key="1">
    <citation type="submission" date="2018-04" db="EMBL/GenBank/DDBJ databases">
        <title>Transcriptome of Schizaphis graminum biotype I.</title>
        <authorList>
            <person name="Scully E.D."/>
            <person name="Geib S.M."/>
            <person name="Palmer N.A."/>
            <person name="Koch K."/>
            <person name="Bradshaw J."/>
            <person name="Heng-Moss T."/>
            <person name="Sarath G."/>
        </authorList>
    </citation>
    <scope>NUCLEOTIDE SEQUENCE</scope>
</reference>
<protein>
    <submittedName>
        <fullName evidence="1">Uncharacterized protein</fullName>
    </submittedName>
</protein>
<dbReference type="AlphaFoldDB" id="A0A2S2PR18"/>
<sequence>MLEKERDKKDRHSERERDWPNAGYTRLSNLINGVGGDYIGIHYFLFFFSMRYRFFSFYFLSRPVTCCAQLVRYYGDSPIHTTAAAAANYTHACTRKLHDDDMGKTSQGRIA</sequence>
<accession>A0A2S2PR18</accession>
<proteinExistence type="predicted"/>
<organism evidence="1">
    <name type="scientific">Schizaphis graminum</name>
    <name type="common">Green bug aphid</name>
    <dbReference type="NCBI Taxonomy" id="13262"/>
    <lineage>
        <taxon>Eukaryota</taxon>
        <taxon>Metazoa</taxon>
        <taxon>Ecdysozoa</taxon>
        <taxon>Arthropoda</taxon>
        <taxon>Hexapoda</taxon>
        <taxon>Insecta</taxon>
        <taxon>Pterygota</taxon>
        <taxon>Neoptera</taxon>
        <taxon>Paraneoptera</taxon>
        <taxon>Hemiptera</taxon>
        <taxon>Sternorrhyncha</taxon>
        <taxon>Aphidomorpha</taxon>
        <taxon>Aphidoidea</taxon>
        <taxon>Aphididae</taxon>
        <taxon>Aphidini</taxon>
        <taxon>Schizaphis</taxon>
    </lineage>
</organism>
<gene>
    <name evidence="1" type="ORF">g.179085</name>
</gene>
<dbReference type="EMBL" id="GGMR01019226">
    <property type="protein sequence ID" value="MBY31845.1"/>
    <property type="molecule type" value="Transcribed_RNA"/>
</dbReference>
<name>A0A2S2PR18_SCHGA</name>
<evidence type="ECO:0000313" key="1">
    <source>
        <dbReference type="EMBL" id="MBY31845.1"/>
    </source>
</evidence>